<dbReference type="PANTHER" id="PTHR30061">
    <property type="entry name" value="MALTOSE-BINDING PERIPLASMIC PROTEIN"/>
    <property type="match status" value="1"/>
</dbReference>
<dbReference type="Proteomes" id="UP000437736">
    <property type="component" value="Unassembled WGS sequence"/>
</dbReference>
<reference evidence="5 6" key="1">
    <citation type="submission" date="2019-11" db="EMBL/GenBank/DDBJ databases">
        <title>Acidiferrimicrobium australis gen. nov., sp. nov., an acidophilic and obligately heterotrophic, member of the Actinobacteria that catalyses dissimilatory oxido- reduction of iron isolated from metal-rich acidic water in Chile.</title>
        <authorList>
            <person name="Gonzalez D."/>
            <person name="Huber K."/>
            <person name="Hedrich S."/>
            <person name="Rojas-Villalobos C."/>
            <person name="Quatrini R."/>
            <person name="Dinamarca M.A."/>
            <person name="Schwarz A."/>
            <person name="Canales C."/>
            <person name="Nancucheo I."/>
        </authorList>
    </citation>
    <scope>NUCLEOTIDE SEQUENCE [LARGE SCALE GENOMIC DNA]</scope>
    <source>
        <strain evidence="5 6">USS-CCA1</strain>
    </source>
</reference>
<evidence type="ECO:0000256" key="3">
    <source>
        <dbReference type="ARBA" id="ARBA00022729"/>
    </source>
</evidence>
<proteinExistence type="inferred from homology"/>
<dbReference type="SUPFAM" id="SSF53850">
    <property type="entry name" value="Periplasmic binding protein-like II"/>
    <property type="match status" value="1"/>
</dbReference>
<sequence length="478" mass="49973">MQPPNPFSAPTPPTPRRRRRGTVTAGVLAAGVALALSGCGSTGNSNASTSGSGGLSSGSGSSGTATTAPKTSNNVATAKGNATSGNITWEASPINTSGPDVRQVLIKAFEKQYPNIHVTLQSAPTSTTTYQSQLMTQIAGGSGPDVFMGDVIWPAQFGARGLAVPISKYLPTSYFNTFAKGLIAGASYNGQVYGAPFFQDEGFLYYRKDLLAKDGLQPPKTWAQVQSDSKTMLAKHQVQYGYVFQAADYEGATCDFMEFLADEGGTVLTSNAKKASLGPAAVKALALEDSFVQKGLSPKNESTFEEANAMTAFQNGQAAFMRNWDYGYSTSQASGSKVIGKVGVEPMPSVSASNWPGYSNIGGWNLYINPHSKNVAADLTFIKWMTGQTAQTDLSTVASEIPTINVVRNSAKVKAINPVLAIVGETKLVARPSQTPKYAAVSQAIYQNVSQSVAGSESPSAAVKNMTSSINNALGGGL</sequence>
<feature type="region of interest" description="Disordered" evidence="4">
    <location>
        <begin position="1"/>
        <end position="22"/>
    </location>
</feature>
<protein>
    <submittedName>
        <fullName evidence="5">Extracellular solute-binding protein</fullName>
    </submittedName>
</protein>
<feature type="region of interest" description="Disordered" evidence="4">
    <location>
        <begin position="40"/>
        <end position="94"/>
    </location>
</feature>
<dbReference type="Pfam" id="PF01547">
    <property type="entry name" value="SBP_bac_1"/>
    <property type="match status" value="1"/>
</dbReference>
<feature type="compositionally biased region" description="Gly residues" evidence="4">
    <location>
        <begin position="51"/>
        <end position="61"/>
    </location>
</feature>
<name>A0ABW9QQ08_9ACTN</name>
<evidence type="ECO:0000256" key="2">
    <source>
        <dbReference type="ARBA" id="ARBA00022448"/>
    </source>
</evidence>
<dbReference type="EMBL" id="WJHE01000099">
    <property type="protein sequence ID" value="MST31573.1"/>
    <property type="molecule type" value="Genomic_DNA"/>
</dbReference>
<keyword evidence="6" id="KW-1185">Reference proteome</keyword>
<comment type="caution">
    <text evidence="5">The sequence shown here is derived from an EMBL/GenBank/DDBJ whole genome shotgun (WGS) entry which is preliminary data.</text>
</comment>
<keyword evidence="3" id="KW-0732">Signal</keyword>
<feature type="compositionally biased region" description="Polar residues" evidence="4">
    <location>
        <begin position="68"/>
        <end position="94"/>
    </location>
</feature>
<evidence type="ECO:0000256" key="1">
    <source>
        <dbReference type="ARBA" id="ARBA00008520"/>
    </source>
</evidence>
<dbReference type="PANTHER" id="PTHR30061:SF50">
    <property type="entry name" value="MALTOSE_MALTODEXTRIN-BINDING PERIPLASMIC PROTEIN"/>
    <property type="match status" value="1"/>
</dbReference>
<keyword evidence="2" id="KW-0813">Transport</keyword>
<evidence type="ECO:0000256" key="4">
    <source>
        <dbReference type="SAM" id="MobiDB-lite"/>
    </source>
</evidence>
<feature type="compositionally biased region" description="Pro residues" evidence="4">
    <location>
        <begin position="1"/>
        <end position="14"/>
    </location>
</feature>
<gene>
    <name evidence="5" type="ORF">GHK86_02355</name>
</gene>
<dbReference type="InterPro" id="IPR006059">
    <property type="entry name" value="SBP"/>
</dbReference>
<dbReference type="CDD" id="cd14750">
    <property type="entry name" value="PBP2_TMBP"/>
    <property type="match status" value="1"/>
</dbReference>
<dbReference type="Gene3D" id="3.40.190.10">
    <property type="entry name" value="Periplasmic binding protein-like II"/>
    <property type="match status" value="2"/>
</dbReference>
<comment type="similarity">
    <text evidence="1">Belongs to the bacterial solute-binding protein 1 family.</text>
</comment>
<evidence type="ECO:0000313" key="5">
    <source>
        <dbReference type="EMBL" id="MST31573.1"/>
    </source>
</evidence>
<feature type="compositionally biased region" description="Low complexity" evidence="4">
    <location>
        <begin position="40"/>
        <end position="50"/>
    </location>
</feature>
<accession>A0ABW9QQ08</accession>
<evidence type="ECO:0000313" key="6">
    <source>
        <dbReference type="Proteomes" id="UP000437736"/>
    </source>
</evidence>
<organism evidence="5 6">
    <name type="scientific">Acidiferrimicrobium australe</name>
    <dbReference type="NCBI Taxonomy" id="2664430"/>
    <lineage>
        <taxon>Bacteria</taxon>
        <taxon>Bacillati</taxon>
        <taxon>Actinomycetota</taxon>
        <taxon>Acidimicrobiia</taxon>
        <taxon>Acidimicrobiales</taxon>
        <taxon>Acidimicrobiaceae</taxon>
        <taxon>Acidiferrimicrobium</taxon>
    </lineage>
</organism>